<dbReference type="InterPro" id="IPR050922">
    <property type="entry name" value="LytR/CpsA/Psr_CW_biosynth"/>
</dbReference>
<evidence type="ECO:0000256" key="2">
    <source>
        <dbReference type="SAM" id="MobiDB-lite"/>
    </source>
</evidence>
<feature type="transmembrane region" description="Helical" evidence="3">
    <location>
        <begin position="89"/>
        <end position="112"/>
    </location>
</feature>
<dbReference type="Pfam" id="PF03816">
    <property type="entry name" value="LytR_cpsA_psr"/>
    <property type="match status" value="1"/>
</dbReference>
<feature type="region of interest" description="Disordered" evidence="2">
    <location>
        <begin position="426"/>
        <end position="466"/>
    </location>
</feature>
<dbReference type="NCBIfam" id="TIGR00350">
    <property type="entry name" value="lytR_cpsA_psr"/>
    <property type="match status" value="1"/>
</dbReference>
<reference evidence="6 7" key="1">
    <citation type="submission" date="2020-03" db="EMBL/GenBank/DDBJ databases">
        <title>A novel species.</title>
        <authorList>
            <person name="Gao J."/>
        </authorList>
    </citation>
    <scope>NUCLEOTIDE SEQUENCE [LARGE SCALE GENOMIC DNA]</scope>
    <source>
        <strain evidence="6 7">QMT-12</strain>
    </source>
</reference>
<feature type="compositionally biased region" description="Low complexity" evidence="2">
    <location>
        <begin position="29"/>
        <end position="39"/>
    </location>
</feature>
<dbReference type="KEGG" id="slia:HA039_21475"/>
<evidence type="ECO:0000313" key="7">
    <source>
        <dbReference type="Proteomes" id="UP000501179"/>
    </source>
</evidence>
<protein>
    <submittedName>
        <fullName evidence="6">LCP family protein</fullName>
    </submittedName>
</protein>
<proteinExistence type="inferred from homology"/>
<dbReference type="AlphaFoldDB" id="A0A6G9H229"/>
<dbReference type="Pfam" id="PF13399">
    <property type="entry name" value="LytR_C"/>
    <property type="match status" value="1"/>
</dbReference>
<keyword evidence="3" id="KW-1133">Transmembrane helix</keyword>
<dbReference type="EMBL" id="CP050177">
    <property type="protein sequence ID" value="QIQ04520.1"/>
    <property type="molecule type" value="Genomic_DNA"/>
</dbReference>
<organism evidence="6 7">
    <name type="scientific">Streptomyces liangshanensis</name>
    <dbReference type="NCBI Taxonomy" id="2717324"/>
    <lineage>
        <taxon>Bacteria</taxon>
        <taxon>Bacillati</taxon>
        <taxon>Actinomycetota</taxon>
        <taxon>Actinomycetes</taxon>
        <taxon>Kitasatosporales</taxon>
        <taxon>Streptomycetaceae</taxon>
        <taxon>Streptomyces</taxon>
    </lineage>
</organism>
<dbReference type="Proteomes" id="UP000501179">
    <property type="component" value="Chromosome"/>
</dbReference>
<evidence type="ECO:0000256" key="1">
    <source>
        <dbReference type="ARBA" id="ARBA00006068"/>
    </source>
</evidence>
<dbReference type="PANTHER" id="PTHR33392">
    <property type="entry name" value="POLYISOPRENYL-TEICHOIC ACID--PEPTIDOGLYCAN TEICHOIC ACID TRANSFERASE TAGU"/>
    <property type="match status" value="1"/>
</dbReference>
<accession>A0A6G9H229</accession>
<dbReference type="InterPro" id="IPR004474">
    <property type="entry name" value="LytR_CpsA_psr"/>
</dbReference>
<evidence type="ECO:0000313" key="6">
    <source>
        <dbReference type="EMBL" id="QIQ04520.1"/>
    </source>
</evidence>
<feature type="domain" description="Cell envelope-related transcriptional attenuator" evidence="4">
    <location>
        <begin position="175"/>
        <end position="335"/>
    </location>
</feature>
<sequence>MGHSSTPRERSRRRQPHARELGWDDSLYDAGSDGGAPSDGTGGSGGAVDGPAGDGADRAGGADGHGTDGTAPRKARKGGKPPRRRGWRVVRWTAGVLALLLLVAAGAGYLYYRHLNGNIRTDDRNNGDTGLKKPAANEAGQTPLNILLIGSDSRADPENVKLGGSKDTAGNPPLADVQMLFHVSADRKNASVVSIPRDTRVDIPECKDSATGKVYPKTNGIINETLGRGGPGCTLSTWENLTGVYIDHWMTIDFSGVVQMADAIGGVDVCVKDNVWDRPLPGVPGGSGLKLEKGTTRIQGKQALQWLRTRHAFSSDIGRARAQHMYMNSMIRELKSQNVFTDSLRLRGLAEAATKSLEVSKEIGTVKKLFDLGMQLKAVPTNRLTMTTMPWIEDPQNRNHVVPNKADADRMWTMIRDDVAFDANGDKAEAAGKPTGPASKAPSDAPADTGVTVLNGTGGEQAPVSGRARAVADVLDGKGFTRAEAGTQQSPQEATEVTYPSADLEGDAQAVAKALGIPLTSVTQSTSVSGITVVVGADWRTGTSYPAKAKPKAGGIPGTADAINGSDSKACMDVYAPYRF</sequence>
<evidence type="ECO:0000259" key="5">
    <source>
        <dbReference type="Pfam" id="PF13399"/>
    </source>
</evidence>
<feature type="region of interest" description="Disordered" evidence="2">
    <location>
        <begin position="1"/>
        <end position="84"/>
    </location>
</feature>
<keyword evidence="7" id="KW-1185">Reference proteome</keyword>
<evidence type="ECO:0000256" key="3">
    <source>
        <dbReference type="SAM" id="Phobius"/>
    </source>
</evidence>
<dbReference type="InterPro" id="IPR027381">
    <property type="entry name" value="LytR/CpsA/Psr_C"/>
</dbReference>
<keyword evidence="3" id="KW-0812">Transmembrane</keyword>
<feature type="domain" description="LytR/CpsA/Psr regulator C-terminal" evidence="5">
    <location>
        <begin position="449"/>
        <end position="539"/>
    </location>
</feature>
<evidence type="ECO:0000259" key="4">
    <source>
        <dbReference type="Pfam" id="PF03816"/>
    </source>
</evidence>
<dbReference type="RefSeq" id="WP_167032474.1">
    <property type="nucleotide sequence ID" value="NZ_CP050177.1"/>
</dbReference>
<dbReference type="Gene3D" id="3.30.70.2390">
    <property type="match status" value="1"/>
</dbReference>
<feature type="compositionally biased region" description="Low complexity" evidence="2">
    <location>
        <begin position="437"/>
        <end position="448"/>
    </location>
</feature>
<dbReference type="PANTHER" id="PTHR33392:SF6">
    <property type="entry name" value="POLYISOPRENYL-TEICHOIC ACID--PEPTIDOGLYCAN TEICHOIC ACID TRANSFERASE TAGU"/>
    <property type="match status" value="1"/>
</dbReference>
<keyword evidence="3" id="KW-0472">Membrane</keyword>
<comment type="similarity">
    <text evidence="1">Belongs to the LytR/CpsA/Psr (LCP) family.</text>
</comment>
<dbReference type="Gene3D" id="3.40.630.190">
    <property type="entry name" value="LCP protein"/>
    <property type="match status" value="1"/>
</dbReference>
<gene>
    <name evidence="6" type="ORF">HA039_21475</name>
</gene>
<feature type="compositionally biased region" description="Basic residues" evidence="2">
    <location>
        <begin position="73"/>
        <end position="84"/>
    </location>
</feature>
<name>A0A6G9H229_9ACTN</name>